<evidence type="ECO:0000313" key="1">
    <source>
        <dbReference type="EMBL" id="AUN29790.1"/>
    </source>
</evidence>
<keyword evidence="2" id="KW-1185">Reference proteome</keyword>
<dbReference type="OrthoDB" id="7307079at2"/>
<dbReference type="RefSeq" id="WP_102111510.1">
    <property type="nucleotide sequence ID" value="NZ_BMGN01000003.1"/>
</dbReference>
<name>A0A2K9N9G8_9PROT</name>
<reference evidence="1 2" key="1">
    <citation type="submission" date="2017-12" db="EMBL/GenBank/DDBJ databases">
        <title>Genomes of bacteria within cyanobacterial aggregates.</title>
        <authorList>
            <person name="Cai H."/>
        </authorList>
    </citation>
    <scope>NUCLEOTIDE SEQUENCE [LARGE SCALE GENOMIC DNA]</scope>
    <source>
        <strain evidence="1 2">TH16</strain>
    </source>
</reference>
<accession>A0A2K9N9G8</accession>
<evidence type="ECO:0000313" key="2">
    <source>
        <dbReference type="Proteomes" id="UP000234752"/>
    </source>
</evidence>
<sequence>MPAQPITQHIREAALVHARLLDRLITETEAEIAKEHGPFVTESLREWLGVLRSERRVYGMAATLLVSNIENAA</sequence>
<organism evidence="1 2">
    <name type="scientific">Niveispirillum cyanobacteriorum</name>
    <dbReference type="NCBI Taxonomy" id="1612173"/>
    <lineage>
        <taxon>Bacteria</taxon>
        <taxon>Pseudomonadati</taxon>
        <taxon>Pseudomonadota</taxon>
        <taxon>Alphaproteobacteria</taxon>
        <taxon>Rhodospirillales</taxon>
        <taxon>Azospirillaceae</taxon>
        <taxon>Niveispirillum</taxon>
    </lineage>
</organism>
<proteinExistence type="predicted"/>
<gene>
    <name evidence="1" type="ORF">C0V82_05785</name>
</gene>
<dbReference type="KEGG" id="ncb:C0V82_05785"/>
<dbReference type="EMBL" id="CP025611">
    <property type="protein sequence ID" value="AUN29790.1"/>
    <property type="molecule type" value="Genomic_DNA"/>
</dbReference>
<dbReference type="Proteomes" id="UP000234752">
    <property type="component" value="Chromosome eg_1"/>
</dbReference>
<protein>
    <submittedName>
        <fullName evidence="1">Uncharacterized protein</fullName>
    </submittedName>
</protein>
<dbReference type="AlphaFoldDB" id="A0A2K9N9G8"/>